<dbReference type="PIRSF" id="PIRSF037238">
    <property type="entry name" value="Carboxypeptidase_G2"/>
    <property type="match status" value="1"/>
</dbReference>
<comment type="caution">
    <text evidence="6">The sequence shown here is derived from an EMBL/GenBank/DDBJ whole genome shotgun (WGS) entry which is preliminary data.</text>
</comment>
<keyword evidence="4" id="KW-0862">Zinc</keyword>
<keyword evidence="7" id="KW-1185">Reference proteome</keyword>
<evidence type="ECO:0000256" key="4">
    <source>
        <dbReference type="ARBA" id="ARBA00022833"/>
    </source>
</evidence>
<dbReference type="Pfam" id="PF01546">
    <property type="entry name" value="Peptidase_M20"/>
    <property type="match status" value="1"/>
</dbReference>
<dbReference type="InterPro" id="IPR011650">
    <property type="entry name" value="Peptidase_M20_dimer"/>
</dbReference>
<dbReference type="InterPro" id="IPR002933">
    <property type="entry name" value="Peptidase_M20"/>
</dbReference>
<keyword evidence="2" id="KW-0479">Metal-binding</keyword>
<organism evidence="6 7">
    <name type="scientific">Butyricicoccus faecihominis</name>
    <dbReference type="NCBI Taxonomy" id="1712515"/>
    <lineage>
        <taxon>Bacteria</taxon>
        <taxon>Bacillati</taxon>
        <taxon>Bacillota</taxon>
        <taxon>Clostridia</taxon>
        <taxon>Eubacteriales</taxon>
        <taxon>Butyricicoccaceae</taxon>
        <taxon>Butyricicoccus</taxon>
    </lineage>
</organism>
<keyword evidence="6" id="KW-0645">Protease</keyword>
<evidence type="ECO:0000256" key="1">
    <source>
        <dbReference type="ARBA" id="ARBA00001947"/>
    </source>
</evidence>
<evidence type="ECO:0000313" key="6">
    <source>
        <dbReference type="EMBL" id="GFO88770.1"/>
    </source>
</evidence>
<proteinExistence type="predicted"/>
<evidence type="ECO:0000256" key="2">
    <source>
        <dbReference type="ARBA" id="ARBA00022723"/>
    </source>
</evidence>
<dbReference type="InterPro" id="IPR050072">
    <property type="entry name" value="Peptidase_M20A"/>
</dbReference>
<dbReference type="InterPro" id="IPR001261">
    <property type="entry name" value="ArgE/DapE_CS"/>
</dbReference>
<dbReference type="GO" id="GO:0004180">
    <property type="term" value="F:carboxypeptidase activity"/>
    <property type="evidence" value="ECO:0007669"/>
    <property type="project" value="UniProtKB-KW"/>
</dbReference>
<dbReference type="PROSITE" id="PS00758">
    <property type="entry name" value="ARGE_DAPE_CPG2_1"/>
    <property type="match status" value="1"/>
</dbReference>
<dbReference type="EMBL" id="BLYJ01000025">
    <property type="protein sequence ID" value="GFO88770.1"/>
    <property type="molecule type" value="Genomic_DNA"/>
</dbReference>
<evidence type="ECO:0000256" key="3">
    <source>
        <dbReference type="ARBA" id="ARBA00022801"/>
    </source>
</evidence>
<dbReference type="InterPro" id="IPR036264">
    <property type="entry name" value="Bact_exopeptidase_dim_dom"/>
</dbReference>
<dbReference type="Pfam" id="PF07687">
    <property type="entry name" value="M20_dimer"/>
    <property type="match status" value="1"/>
</dbReference>
<protein>
    <submittedName>
        <fullName evidence="6">Glutamate carboxypeptidase</fullName>
    </submittedName>
</protein>
<feature type="domain" description="Peptidase M20 dimerisation" evidence="5">
    <location>
        <begin position="187"/>
        <end position="286"/>
    </location>
</feature>
<sequence>MEQIYTQIRQYIDENRQPMLNLWRDLVNTESGTTQIDGVNAVCSILRREMENAGIHTRVRAIQNSGDMLIGEWNPGSSKAPLLLIGHMDTVFKEGAAKENPFRVDENGMAHGPGVLDMKAGLVMALYTVKALDSVDWKERPIKFIFASDEENLHMRSDAKEIFAEEAAGALAAFNFETGYMDNRFVVGRKGGGPVSIRIHGRASHSGIAPEKGRSAVLEAAHKIVEIESQNDIMRGRLMNCGMVDGGIGENTIPDSCEVRIGIRFPNAEVRDEIFEILHRATNHNSVPDTTAELDLSRVMQCMDTTDGVMALFHHLQRTAHDCGFGEIGCFQVGGLSDSGITVACGVPTVCGMGVRGEGNHTPDEYAEVESLFQRSVLAACAAYTLNDDFAKAAE</sequence>
<evidence type="ECO:0000313" key="7">
    <source>
        <dbReference type="Proteomes" id="UP000620147"/>
    </source>
</evidence>
<evidence type="ECO:0000259" key="5">
    <source>
        <dbReference type="Pfam" id="PF07687"/>
    </source>
</evidence>
<dbReference type="Gene3D" id="3.40.630.10">
    <property type="entry name" value="Zn peptidases"/>
    <property type="match status" value="1"/>
</dbReference>
<reference evidence="6 7" key="1">
    <citation type="submission" date="2020-06" db="EMBL/GenBank/DDBJ databases">
        <title>Characterization of fructooligosaccharide metabolism and fructooligosaccharide-degrading enzymes in human commensal butyrate producers.</title>
        <authorList>
            <person name="Tanno H."/>
            <person name="Fujii T."/>
            <person name="Hirano K."/>
            <person name="Maeno S."/>
            <person name="Tonozuka T."/>
            <person name="Sakamoto M."/>
            <person name="Ohkuma M."/>
            <person name="Tochio T."/>
            <person name="Endo A."/>
        </authorList>
    </citation>
    <scope>NUCLEOTIDE SEQUENCE [LARGE SCALE GENOMIC DNA]</scope>
    <source>
        <strain evidence="6 7">JCM 31056</strain>
    </source>
</reference>
<keyword evidence="3" id="KW-0378">Hydrolase</keyword>
<dbReference type="InterPro" id="IPR017150">
    <property type="entry name" value="Pept_M20_glutamate_carboxypep"/>
</dbReference>
<dbReference type="SUPFAM" id="SSF53187">
    <property type="entry name" value="Zn-dependent exopeptidases"/>
    <property type="match status" value="1"/>
</dbReference>
<accession>A0ABQ1E1E1</accession>
<keyword evidence="6" id="KW-0121">Carboxypeptidase</keyword>
<dbReference type="Proteomes" id="UP000620147">
    <property type="component" value="Unassembled WGS sequence"/>
</dbReference>
<dbReference type="RefSeq" id="WP_188886588.1">
    <property type="nucleotide sequence ID" value="NZ_BLYJ01000025.1"/>
</dbReference>
<gene>
    <name evidence="6" type="ORF">BUFA31_19340</name>
</gene>
<dbReference type="Gene3D" id="3.30.70.360">
    <property type="match status" value="1"/>
</dbReference>
<dbReference type="SUPFAM" id="SSF55031">
    <property type="entry name" value="Bacterial exopeptidase dimerisation domain"/>
    <property type="match status" value="1"/>
</dbReference>
<dbReference type="PANTHER" id="PTHR43808:SF9">
    <property type="entry name" value="BLL0789 PROTEIN"/>
    <property type="match status" value="1"/>
</dbReference>
<dbReference type="PANTHER" id="PTHR43808">
    <property type="entry name" value="ACETYLORNITHINE DEACETYLASE"/>
    <property type="match status" value="1"/>
</dbReference>
<name>A0ABQ1E1E1_9FIRM</name>
<comment type="cofactor">
    <cofactor evidence="1">
        <name>Zn(2+)</name>
        <dbReference type="ChEBI" id="CHEBI:29105"/>
    </cofactor>
</comment>